<dbReference type="Proteomes" id="UP000189670">
    <property type="component" value="Unassembled WGS sequence"/>
</dbReference>
<accession>A0A1V1P9D1</accession>
<protein>
    <submittedName>
        <fullName evidence="1">Uncharacterized protein</fullName>
    </submittedName>
</protein>
<evidence type="ECO:0000313" key="2">
    <source>
        <dbReference type="Proteomes" id="UP000189670"/>
    </source>
</evidence>
<dbReference type="EMBL" id="ATBP01000274">
    <property type="protein sequence ID" value="ETR71398.1"/>
    <property type="molecule type" value="Genomic_DNA"/>
</dbReference>
<organism evidence="1 2">
    <name type="scientific">Candidatus Magnetoglobus multicellularis str. Araruama</name>
    <dbReference type="NCBI Taxonomy" id="890399"/>
    <lineage>
        <taxon>Bacteria</taxon>
        <taxon>Pseudomonadati</taxon>
        <taxon>Thermodesulfobacteriota</taxon>
        <taxon>Desulfobacteria</taxon>
        <taxon>Desulfobacterales</taxon>
        <taxon>Desulfobacteraceae</taxon>
        <taxon>Candidatus Magnetoglobus</taxon>
    </lineage>
</organism>
<comment type="caution">
    <text evidence="1">The sequence shown here is derived from an EMBL/GenBank/DDBJ whole genome shotgun (WGS) entry which is preliminary data.</text>
</comment>
<reference evidence="2" key="1">
    <citation type="submission" date="2012-11" db="EMBL/GenBank/DDBJ databases">
        <authorList>
            <person name="Lucero-Rivera Y.E."/>
            <person name="Tovar-Ramirez D."/>
        </authorList>
    </citation>
    <scope>NUCLEOTIDE SEQUENCE [LARGE SCALE GENOMIC DNA]</scope>
    <source>
        <strain evidence="2">Araruama</strain>
    </source>
</reference>
<name>A0A1V1P9D1_9BACT</name>
<sequence>MGVKSKLNCANDPPTGTISLNNNSVSFEITDTENDPIDYRLAIIDENSQPIHYLLQNQGTDVVMHNYEITGIHHLETGNYKLALIFKDELNTTQQIITENIIACEKSIPKPDNFDALVTTDYVDLSWDTAKGVEGYTISIWNNDELIYQFDIASGNLTIQDLMEGSYKAVVKGYDQNGLTGDESQIDFSVTKAVSAIIPEPVSNIRVDFGNPIKISWDSSANADFYLVNLKKGNVDIITDKQTTQTEIEPGQDEIGAVLTISITAKNKTNNSSEPVIKTLNMFDSTDLDNDTLPDMWETRYFQSINLYSGQDDADIN</sequence>
<proteinExistence type="predicted"/>
<dbReference type="AlphaFoldDB" id="A0A1V1P9D1"/>
<evidence type="ECO:0000313" key="1">
    <source>
        <dbReference type="EMBL" id="ETR71398.1"/>
    </source>
</evidence>
<gene>
    <name evidence="1" type="ORF">OMM_02512</name>
</gene>